<feature type="transmembrane region" description="Helical" evidence="1">
    <location>
        <begin position="6"/>
        <end position="26"/>
    </location>
</feature>
<proteinExistence type="predicted"/>
<protein>
    <submittedName>
        <fullName evidence="2">Uncharacterized protein</fullName>
    </submittedName>
</protein>
<reference evidence="2 3" key="1">
    <citation type="submission" date="2015-01" db="EMBL/GenBank/DDBJ databases">
        <title>Evolution of Trichinella species and genotypes.</title>
        <authorList>
            <person name="Korhonen P.K."/>
            <person name="Edoardo P."/>
            <person name="Giuseppe L.R."/>
            <person name="Gasser R.B."/>
        </authorList>
    </citation>
    <scope>NUCLEOTIDE SEQUENCE [LARGE SCALE GENOMIC DNA]</scope>
    <source>
        <strain evidence="2">ISS3</strain>
    </source>
</reference>
<evidence type="ECO:0000313" key="2">
    <source>
        <dbReference type="EMBL" id="KRY31940.1"/>
    </source>
</evidence>
<organism evidence="2 3">
    <name type="scientific">Trichinella spiralis</name>
    <name type="common">Trichina worm</name>
    <dbReference type="NCBI Taxonomy" id="6334"/>
    <lineage>
        <taxon>Eukaryota</taxon>
        <taxon>Metazoa</taxon>
        <taxon>Ecdysozoa</taxon>
        <taxon>Nematoda</taxon>
        <taxon>Enoplea</taxon>
        <taxon>Dorylaimia</taxon>
        <taxon>Trichinellida</taxon>
        <taxon>Trichinellidae</taxon>
        <taxon>Trichinella</taxon>
    </lineage>
</organism>
<keyword evidence="1" id="KW-1133">Transmembrane helix</keyword>
<evidence type="ECO:0000256" key="1">
    <source>
        <dbReference type="SAM" id="Phobius"/>
    </source>
</evidence>
<dbReference type="AlphaFoldDB" id="A0A0V1B4H3"/>
<dbReference type="InParanoid" id="A0A0V1B4H3"/>
<dbReference type="EMBL" id="JYDH01000108">
    <property type="protein sequence ID" value="KRY31940.1"/>
    <property type="molecule type" value="Genomic_DNA"/>
</dbReference>
<comment type="caution">
    <text evidence="2">The sequence shown here is derived from an EMBL/GenBank/DDBJ whole genome shotgun (WGS) entry which is preliminary data.</text>
</comment>
<gene>
    <name evidence="2" type="ORF">T01_2367</name>
</gene>
<dbReference type="Proteomes" id="UP000054776">
    <property type="component" value="Unassembled WGS sequence"/>
</dbReference>
<sequence length="75" mass="8777">MQQTLFFLNYYCMSTLSELVVAISYNRIMGVFRRSKLTTELNDVLLFFILLVKKCQAVLSAGKPKIFFPTCRRCR</sequence>
<accession>A0A0V1B4H3</accession>
<keyword evidence="1" id="KW-0472">Membrane</keyword>
<name>A0A0V1B4H3_TRISP</name>
<keyword evidence="3" id="KW-1185">Reference proteome</keyword>
<evidence type="ECO:0000313" key="3">
    <source>
        <dbReference type="Proteomes" id="UP000054776"/>
    </source>
</evidence>
<keyword evidence="1" id="KW-0812">Transmembrane</keyword>